<dbReference type="EMBL" id="LR796859">
    <property type="protein sequence ID" value="CAB4170597.1"/>
    <property type="molecule type" value="Genomic_DNA"/>
</dbReference>
<evidence type="ECO:0000313" key="2">
    <source>
        <dbReference type="EMBL" id="CAB4170597.1"/>
    </source>
</evidence>
<sequence>MKLLLLFLLTCVSITAQTVIQYDNMETWNWAGNWWTPAATATWATNTSVSATESAVIYGLGNAASIIEQDWYSLPNITGLNPANTYQIKFKLASQTFTSTATTRGVDIADYINVQISRNGGVSYVTELRITGNTNAIWPYTSTGAITHTANGTFTNSAGPAGDVYQAPAGSTTTGPSTITVTMPIGITQLAVDIYCRINSAGEEWWIDNIQLLEINPLPIELIEFAGTADNTHNLLTWKTATELNNDYYIIERSIDGTLWRVIDKQSGAGTTSSASTYSHRDKTYISTATNYYRLTQVDFNGNQYTYDPIAVDNKHTNLTISHITNLLGQQVNPDAVGYLLIHYDNGLVQKVYR</sequence>
<organism evidence="2">
    <name type="scientific">uncultured Caudovirales phage</name>
    <dbReference type="NCBI Taxonomy" id="2100421"/>
    <lineage>
        <taxon>Viruses</taxon>
        <taxon>Duplodnaviria</taxon>
        <taxon>Heunggongvirae</taxon>
        <taxon>Uroviricota</taxon>
        <taxon>Caudoviricetes</taxon>
        <taxon>Peduoviridae</taxon>
        <taxon>Maltschvirus</taxon>
        <taxon>Maltschvirus maltsch</taxon>
    </lineage>
</organism>
<reference evidence="2" key="1">
    <citation type="submission" date="2020-05" db="EMBL/GenBank/DDBJ databases">
        <authorList>
            <person name="Chiriac C."/>
            <person name="Salcher M."/>
            <person name="Ghai R."/>
            <person name="Kavagutti S V."/>
        </authorList>
    </citation>
    <scope>NUCLEOTIDE SEQUENCE</scope>
</reference>
<accession>A0A6J5PHN9</accession>
<dbReference type="EMBL" id="LR797270">
    <property type="protein sequence ID" value="CAB4198539.1"/>
    <property type="molecule type" value="Genomic_DNA"/>
</dbReference>
<evidence type="ECO:0000313" key="3">
    <source>
        <dbReference type="EMBL" id="CAB4198539.1"/>
    </source>
</evidence>
<protein>
    <submittedName>
        <fullName evidence="2">Uncharacterized protein</fullName>
    </submittedName>
</protein>
<gene>
    <name evidence="3" type="ORF">UFOVP1307_140</name>
    <name evidence="1" type="ORF">UFOVP651_206</name>
    <name evidence="2" type="ORF">UFOVP902_62</name>
</gene>
<proteinExistence type="predicted"/>
<name>A0A6J5PHN9_9CAUD</name>
<dbReference type="EMBL" id="LR796625">
    <property type="protein sequence ID" value="CAB4155311.1"/>
    <property type="molecule type" value="Genomic_DNA"/>
</dbReference>
<evidence type="ECO:0000313" key="1">
    <source>
        <dbReference type="EMBL" id="CAB4155311.1"/>
    </source>
</evidence>